<feature type="repeat" description="ANK" evidence="3">
    <location>
        <begin position="1702"/>
        <end position="1734"/>
    </location>
</feature>
<dbReference type="InterPro" id="IPR027417">
    <property type="entry name" value="P-loop_NTPase"/>
</dbReference>
<dbReference type="Gene3D" id="3.40.50.300">
    <property type="entry name" value="P-loop containing nucleotide triphosphate hydrolases"/>
    <property type="match status" value="1"/>
</dbReference>
<evidence type="ECO:0000256" key="2">
    <source>
        <dbReference type="ARBA" id="ARBA00023043"/>
    </source>
</evidence>
<keyword evidence="2 3" id="KW-0040">ANK repeat</keyword>
<dbReference type="PANTHER" id="PTHR24198">
    <property type="entry name" value="ANKYRIN REPEAT AND PROTEIN KINASE DOMAIN-CONTAINING PROTEIN"/>
    <property type="match status" value="1"/>
</dbReference>
<dbReference type="Pfam" id="PF12796">
    <property type="entry name" value="Ank_2"/>
    <property type="match status" value="5"/>
</dbReference>
<dbReference type="InParanoid" id="A0A084QSA9"/>
<evidence type="ECO:0000256" key="1">
    <source>
        <dbReference type="ARBA" id="ARBA00022737"/>
    </source>
</evidence>
<keyword evidence="7" id="KW-1185">Reference proteome</keyword>
<organism evidence="6 7">
    <name type="scientific">Stachybotrys chlorohalonatus (strain IBT 40285)</name>
    <dbReference type="NCBI Taxonomy" id="1283841"/>
    <lineage>
        <taxon>Eukaryota</taxon>
        <taxon>Fungi</taxon>
        <taxon>Dikarya</taxon>
        <taxon>Ascomycota</taxon>
        <taxon>Pezizomycotina</taxon>
        <taxon>Sordariomycetes</taxon>
        <taxon>Hypocreomycetidae</taxon>
        <taxon>Hypocreales</taxon>
        <taxon>Stachybotryaceae</taxon>
        <taxon>Stachybotrys</taxon>
    </lineage>
</organism>
<evidence type="ECO:0000259" key="5">
    <source>
        <dbReference type="Pfam" id="PF24883"/>
    </source>
</evidence>
<dbReference type="SUPFAM" id="SSF48403">
    <property type="entry name" value="Ankyrin repeat"/>
    <property type="match status" value="4"/>
</dbReference>
<feature type="repeat" description="ANK" evidence="3">
    <location>
        <begin position="1437"/>
        <end position="1471"/>
    </location>
</feature>
<dbReference type="Proteomes" id="UP000028524">
    <property type="component" value="Unassembled WGS sequence"/>
</dbReference>
<dbReference type="InterPro" id="IPR056884">
    <property type="entry name" value="NPHP3-like_N"/>
</dbReference>
<sequence length="1891" mass="209168">MGSSAIIVLVYGIEDAVDKAQEASRMQLFKACFPEARVEKVDPFEGRRGLLDGRHLRRMATDIVDTLQRGIKYYDDDGGDDGVRAAPKSFFRYPVLTSRNLDILTRHELAKVLLLASEQRHNQWIMLRTVGLYIFDSAHQDGPGFWSANLLAQGLSPSNSRALAQVLPQAIENIELQFQPIESAFPTRCFIPDDKPSKDSSSLNEDPWRLCDGHDGMYNVCVEAMSLLRQSHPRLQRSYQSLLRLLSGADASTGRLSVVNFDPAYTTGLDKQNSPYRKWLEDDESKVLVISGPSGSGQTYLSSQILHRLSATPRSEQQDLILSFAFDGHDIRRSLEIDFLRAILRQLLILRPVLFARVRQIAAYLPRQSHLSASQLRNLLLHLLSIRDQSRVFLVVTGLDQCQEQQSIAFFTRSLTGIKRSPPVKVLLSRSSDLAGALSEPATYRIDVDQADWRESIREYASERCRQIFSMRAVWEGMEDDIVNKLCSGDYTYFMVMMSLDQLERGSTPSTRQALSQLLMGPVWSLSLVFDSMTEEIRSEPDGGSSSSCEEQNSHDATKTSNRPNLARKAINWIFHAVRPLTTTELAVALALEEQSFPPNSSFNADSTDESSNILADGVSWDVLRDLGQSFTDMVKVVDDRVHLIHPRFRAYLQKKVGILIPDFHALITEKLLSYIKLFNPERVLSQNDRHLAVAGSLIRYARLYWPEHYNRQLPPLEKLDKRVEEFLSSKPQSPFITASDDPLWIAAQMGFTRIVQRILQNGVSPSDSLHLSQAVELAAGRGHVAVLKLLMELLPANDTLMVSAINAASAYGHVNTLRVLFAWAKDKEVDVVARIIKNDTTNALDTAVSSGNTEVIEYLLSEGFEIDRLPPVTEVTNHEYVNTAVHVASRLGNFEVLQILQHASNTGFRKAMSLANHDLATPLHLVCGAGVSSAYQFIRDHSLDRLITGEEHRVEKPEDPLVLAAESGNLEIYDDCCRRAGVRTIPSDVKWKALAAAAREGHGHIVEKAIKSFNGRVLLSQGEDEGSAKHESEPQNVREEIQYGYRSAMEAAMGASAGHLSIVRVLLSVTNRDAKRDLDSMRVAMDCGRSTDMLRAFKAAGARLIPEEDEYSPLLDLAIGNNDVATVRYLVKEGLRPQWDYSESSLHYAARLGRPFCVREMLQTATEDDLQRRTRWMRQTPLEVAAKSDQLDVCREILTWQDKSAAASDLPPLRPIKTLIIAIEVDSEKLVSYFLREKGWSANSTDNDEDIPLHVAAGETTGVKVMSLLLDKKSLQDRTADVNAQNGRKETALYVACREGHAAKVKILLENGANQSLSDSQRLTPLHIALKNKREEVVRVLLGLSDSGAGQVMSDVDTSKPKIEEETEDGWRAIHFAVASPEMTKILLSLEPRPSLTATTRETEMTPLAVAAEDSPLAVIQQLLEAGANPNSKSHQGFRPLHIVLRRDDEDLDMLGLLRRYGADPNAVDNDGRSPLYIAIRNSKIKSALNLLQPQEADFASSSIAASLSASASGSIPRARVNLYGGALHSPLQAAASDGDPVLVEKLLDAGADRAAEGGEFGSALHAALWGARVQVVRLLLEAQDSGAHDAEAGADANDAADADADSSTATVNRRVRPLGAALHALYGSTLAHEEESTAYEWSVADCAALLLKHGADVNAKDYSGRSAVILAVCCRPDDELKGLLDLPWGVKVDVDHTDNNGMTALHYAARSYSLELVSHLLQAGADPERRDRCGRSALYYAASRVHDDLYQKILVSLTPESRKEHMNEALMASLRASGSGAFDSILQEEGIDIDRLDRNGWRALDLTHEQVNPQMKEALEARGATKGPKKQRPTRLCPEDCDSHIELSQGCREAHMSGKRSPGAMGRRFPSFVWQVLTTCGQQNQHQPM</sequence>
<name>A0A084QSA9_STAC4</name>
<dbReference type="Pfam" id="PF24883">
    <property type="entry name" value="NPHP3_N"/>
    <property type="match status" value="1"/>
</dbReference>
<dbReference type="OMA" id="EYASERC"/>
<accession>A0A084QSA9</accession>
<dbReference type="PANTHER" id="PTHR24198:SF165">
    <property type="entry name" value="ANKYRIN REPEAT-CONTAINING PROTEIN-RELATED"/>
    <property type="match status" value="1"/>
</dbReference>
<keyword evidence="1" id="KW-0677">Repeat</keyword>
<dbReference type="PROSITE" id="PS50297">
    <property type="entry name" value="ANK_REP_REGION"/>
    <property type="match status" value="5"/>
</dbReference>
<evidence type="ECO:0000313" key="6">
    <source>
        <dbReference type="EMBL" id="KFA66844.1"/>
    </source>
</evidence>
<feature type="region of interest" description="Disordered" evidence="4">
    <location>
        <begin position="537"/>
        <end position="562"/>
    </location>
</feature>
<evidence type="ECO:0000256" key="4">
    <source>
        <dbReference type="SAM" id="MobiDB-lite"/>
    </source>
</evidence>
<feature type="repeat" description="ANK" evidence="3">
    <location>
        <begin position="1404"/>
        <end position="1436"/>
    </location>
</feature>
<feature type="repeat" description="ANK" evidence="3">
    <location>
        <begin position="1289"/>
        <end position="1321"/>
    </location>
</feature>
<dbReference type="STRING" id="1283841.A0A084QSA9"/>
<dbReference type="EMBL" id="KL660339">
    <property type="protein sequence ID" value="KFA66844.1"/>
    <property type="molecule type" value="Genomic_DNA"/>
</dbReference>
<feature type="region of interest" description="Disordered" evidence="4">
    <location>
        <begin position="1591"/>
        <end position="1610"/>
    </location>
</feature>
<dbReference type="SMART" id="SM00248">
    <property type="entry name" value="ANK"/>
    <property type="match status" value="21"/>
</dbReference>
<dbReference type="SUPFAM" id="SSF52540">
    <property type="entry name" value="P-loop containing nucleoside triphosphate hydrolases"/>
    <property type="match status" value="1"/>
</dbReference>
<protein>
    <recommendedName>
        <fullName evidence="5">Nephrocystin 3-like N-terminal domain-containing protein</fullName>
    </recommendedName>
</protein>
<evidence type="ECO:0000313" key="7">
    <source>
        <dbReference type="Proteomes" id="UP000028524"/>
    </source>
</evidence>
<dbReference type="InterPro" id="IPR036770">
    <property type="entry name" value="Ankyrin_rpt-contain_sf"/>
</dbReference>
<dbReference type="PROSITE" id="PS50088">
    <property type="entry name" value="ANK_REPEAT"/>
    <property type="match status" value="5"/>
</dbReference>
<evidence type="ECO:0000256" key="3">
    <source>
        <dbReference type="PROSITE-ProRule" id="PRU00023"/>
    </source>
</evidence>
<reference evidence="6 7" key="1">
    <citation type="journal article" date="2014" name="BMC Genomics">
        <title>Comparative genome sequencing reveals chemotype-specific gene clusters in the toxigenic black mold Stachybotrys.</title>
        <authorList>
            <person name="Semeiks J."/>
            <person name="Borek D."/>
            <person name="Otwinowski Z."/>
            <person name="Grishin N.V."/>
        </authorList>
    </citation>
    <scope>NUCLEOTIDE SEQUENCE [LARGE SCALE GENOMIC DNA]</scope>
    <source>
        <strain evidence="6 7">IBT 40285</strain>
    </source>
</reference>
<dbReference type="OrthoDB" id="4938465at2759"/>
<dbReference type="HOGENOM" id="CLU_001010_0_0_1"/>
<dbReference type="Gene3D" id="1.25.40.20">
    <property type="entry name" value="Ankyrin repeat-containing domain"/>
    <property type="match status" value="4"/>
</dbReference>
<feature type="repeat" description="ANK" evidence="3">
    <location>
        <begin position="840"/>
        <end position="872"/>
    </location>
</feature>
<gene>
    <name evidence="6" type="ORF">S40285_07379</name>
</gene>
<feature type="domain" description="Nephrocystin 3-like N-terminal" evidence="5">
    <location>
        <begin position="272"/>
        <end position="429"/>
    </location>
</feature>
<proteinExistence type="predicted"/>
<dbReference type="InterPro" id="IPR002110">
    <property type="entry name" value="Ankyrin_rpt"/>
</dbReference>